<name>A0A831A2S7_ERWAM</name>
<accession>A0A831A2S7</accession>
<evidence type="ECO:0000256" key="1">
    <source>
        <dbReference type="SAM" id="MobiDB-lite"/>
    </source>
</evidence>
<organism evidence="2 3">
    <name type="scientific">Erwinia amylovora NBRC 12687 = CFBP 1232</name>
    <dbReference type="NCBI Taxonomy" id="1219359"/>
    <lineage>
        <taxon>Bacteria</taxon>
        <taxon>Pseudomonadati</taxon>
        <taxon>Pseudomonadota</taxon>
        <taxon>Gammaproteobacteria</taxon>
        <taxon>Enterobacterales</taxon>
        <taxon>Erwiniaceae</taxon>
        <taxon>Erwinia</taxon>
    </lineage>
</organism>
<comment type="caution">
    <text evidence="2">The sequence shown here is derived from an EMBL/GenBank/DDBJ whole genome shotgun (WGS) entry which is preliminary data.</text>
</comment>
<evidence type="ECO:0000313" key="3">
    <source>
        <dbReference type="Proteomes" id="UP000013111"/>
    </source>
</evidence>
<protein>
    <submittedName>
        <fullName evidence="2">Uncharacterized protein</fullName>
    </submittedName>
</protein>
<feature type="compositionally biased region" description="Basic and acidic residues" evidence="1">
    <location>
        <begin position="1"/>
        <end position="15"/>
    </location>
</feature>
<dbReference type="Proteomes" id="UP000013111">
    <property type="component" value="Unassembled WGS sequence"/>
</dbReference>
<sequence length="30" mass="3511">MVKHFLQPERKRVEDLNSVQNSAFRAKKPG</sequence>
<evidence type="ECO:0000313" key="2">
    <source>
        <dbReference type="EMBL" id="CCO95599.1"/>
    </source>
</evidence>
<reference evidence="2 3" key="1">
    <citation type="submission" date="2012-11" db="EMBL/GenBank/DDBJ databases">
        <authorList>
            <person name="Linke B."/>
        </authorList>
    </citation>
    <scope>NUCLEOTIDE SEQUENCE [LARGE SCALE GENOMIC DNA]</scope>
    <source>
        <strain evidence="3">CFBP 1232</strain>
    </source>
</reference>
<gene>
    <name evidence="2" type="ORF">BN437_3701</name>
</gene>
<dbReference type="EMBL" id="CAPB01000041">
    <property type="protein sequence ID" value="CCO95599.1"/>
    <property type="molecule type" value="Genomic_DNA"/>
</dbReference>
<proteinExistence type="predicted"/>
<feature type="region of interest" description="Disordered" evidence="1">
    <location>
        <begin position="1"/>
        <end position="30"/>
    </location>
</feature>
<reference evidence="2 3" key="2">
    <citation type="submission" date="2013-04" db="EMBL/GenBank/DDBJ databases">
        <title>Comparative genomics of 12 strains of Erwinia amylovora identifies a pan-genome with a large conserved core and provides insights into host specificity.</title>
        <authorList>
            <person name="Mann R.A."/>
            <person name="Smits T.H.M."/>
            <person name="Buehlmann A."/>
            <person name="Blom J."/>
            <person name="Goesmann A."/>
            <person name="Frey J.E."/>
            <person name="Plummer K.M."/>
            <person name="Beer S.V."/>
            <person name="Luck J."/>
            <person name="Duffy B."/>
            <person name="Rodoni B."/>
        </authorList>
    </citation>
    <scope>NUCLEOTIDE SEQUENCE [LARGE SCALE GENOMIC DNA]</scope>
    <source>
        <strain evidence="3">CFBP 1232</strain>
    </source>
</reference>
<dbReference type="AlphaFoldDB" id="A0A831A2S7"/>